<dbReference type="EMBL" id="AFRT01001436">
    <property type="protein sequence ID" value="ELU40409.1"/>
    <property type="molecule type" value="Genomic_DNA"/>
</dbReference>
<keyword evidence="2" id="KW-1185">Reference proteome</keyword>
<evidence type="ECO:0000313" key="1">
    <source>
        <dbReference type="EMBL" id="ELU40409.1"/>
    </source>
</evidence>
<sequence>MRLSTVVRWAIKQAAVPPVTAAGGATKNLTHCFVIVYVDFQTSLWSAPMEHATTLRAST</sequence>
<organism evidence="1 2">
    <name type="scientific">Thanatephorus cucumeris (strain AG1-IA)</name>
    <name type="common">Rice sheath blight fungus</name>
    <name type="synonym">Rhizoctonia solani</name>
    <dbReference type="NCBI Taxonomy" id="983506"/>
    <lineage>
        <taxon>Eukaryota</taxon>
        <taxon>Fungi</taxon>
        <taxon>Dikarya</taxon>
        <taxon>Basidiomycota</taxon>
        <taxon>Agaricomycotina</taxon>
        <taxon>Agaricomycetes</taxon>
        <taxon>Cantharellales</taxon>
        <taxon>Ceratobasidiaceae</taxon>
        <taxon>Rhizoctonia</taxon>
        <taxon>Rhizoctonia solani AG-1</taxon>
    </lineage>
</organism>
<reference evidence="1 2" key="1">
    <citation type="journal article" date="2013" name="Nat. Commun.">
        <title>The evolution and pathogenic mechanisms of the rice sheath blight pathogen.</title>
        <authorList>
            <person name="Zheng A."/>
            <person name="Lin R."/>
            <person name="Xu L."/>
            <person name="Qin P."/>
            <person name="Tang C."/>
            <person name="Ai P."/>
            <person name="Zhang D."/>
            <person name="Liu Y."/>
            <person name="Sun Z."/>
            <person name="Feng H."/>
            <person name="Wang Y."/>
            <person name="Chen Y."/>
            <person name="Liang X."/>
            <person name="Fu R."/>
            <person name="Li Q."/>
            <person name="Zhang J."/>
            <person name="Yu X."/>
            <person name="Xie Z."/>
            <person name="Ding L."/>
            <person name="Guan P."/>
            <person name="Tang J."/>
            <person name="Liang Y."/>
            <person name="Wang S."/>
            <person name="Deng Q."/>
            <person name="Li S."/>
            <person name="Zhu J."/>
            <person name="Wang L."/>
            <person name="Liu H."/>
            <person name="Li P."/>
        </authorList>
    </citation>
    <scope>NUCLEOTIDE SEQUENCE [LARGE SCALE GENOMIC DNA]</scope>
    <source>
        <strain evidence="2">AG-1 IA</strain>
    </source>
</reference>
<dbReference type="AlphaFoldDB" id="L8WVN0"/>
<name>L8WVN0_THACA</name>
<accession>L8WVN0</accession>
<evidence type="ECO:0000313" key="2">
    <source>
        <dbReference type="Proteomes" id="UP000011668"/>
    </source>
</evidence>
<proteinExistence type="predicted"/>
<gene>
    <name evidence="1" type="ORF">AG1IA_05564</name>
</gene>
<protein>
    <submittedName>
        <fullName evidence="1">Uncharacterized protein</fullName>
    </submittedName>
</protein>
<dbReference type="Proteomes" id="UP000011668">
    <property type="component" value="Unassembled WGS sequence"/>
</dbReference>
<comment type="caution">
    <text evidence="1">The sequence shown here is derived from an EMBL/GenBank/DDBJ whole genome shotgun (WGS) entry which is preliminary data.</text>
</comment>
<dbReference type="HOGENOM" id="CLU_2962496_0_0_1"/>